<evidence type="ECO:0000256" key="1">
    <source>
        <dbReference type="SAM" id="SignalP"/>
    </source>
</evidence>
<feature type="chain" id="PRO_5035887909" evidence="1">
    <location>
        <begin position="18"/>
        <end position="66"/>
    </location>
</feature>
<dbReference type="Proteomes" id="UP000807504">
    <property type="component" value="Unassembled WGS sequence"/>
</dbReference>
<feature type="signal peptide" evidence="1">
    <location>
        <begin position="1"/>
        <end position="17"/>
    </location>
</feature>
<name>A0A8T0F8T1_ARGBR</name>
<comment type="caution">
    <text evidence="2">The sequence shown here is derived from an EMBL/GenBank/DDBJ whole genome shotgun (WGS) entry which is preliminary data.</text>
</comment>
<evidence type="ECO:0000313" key="3">
    <source>
        <dbReference type="Proteomes" id="UP000807504"/>
    </source>
</evidence>
<dbReference type="EMBL" id="JABXBU010000015">
    <property type="protein sequence ID" value="KAF8787617.1"/>
    <property type="molecule type" value="Genomic_DNA"/>
</dbReference>
<protein>
    <submittedName>
        <fullName evidence="2">Uncharacterized protein</fullName>
    </submittedName>
</protein>
<reference evidence="2" key="1">
    <citation type="journal article" date="2020" name="bioRxiv">
        <title>Chromosome-level reference genome of the European wasp spider Argiope bruennichi: a resource for studies on range expansion and evolutionary adaptation.</title>
        <authorList>
            <person name="Sheffer M.M."/>
            <person name="Hoppe A."/>
            <person name="Krehenwinkel H."/>
            <person name="Uhl G."/>
            <person name="Kuss A.W."/>
            <person name="Jensen L."/>
            <person name="Jensen C."/>
            <person name="Gillespie R.G."/>
            <person name="Hoff K.J."/>
            <person name="Prost S."/>
        </authorList>
    </citation>
    <scope>NUCLEOTIDE SEQUENCE</scope>
</reference>
<proteinExistence type="predicted"/>
<dbReference type="AlphaFoldDB" id="A0A8T0F8T1"/>
<evidence type="ECO:0000313" key="2">
    <source>
        <dbReference type="EMBL" id="KAF8787617.1"/>
    </source>
</evidence>
<gene>
    <name evidence="2" type="ORF">HNY73_009196</name>
</gene>
<keyword evidence="1" id="KW-0732">Signal</keyword>
<sequence>MLARIIVFCVILAIVYSSPVGGQRGGWWAPEGATGAFGAQGPVLPPSGTYSSGGGMASGSGGHRWG</sequence>
<reference evidence="2" key="2">
    <citation type="submission" date="2020-06" db="EMBL/GenBank/DDBJ databases">
        <authorList>
            <person name="Sheffer M."/>
        </authorList>
    </citation>
    <scope>NUCLEOTIDE SEQUENCE</scope>
</reference>
<accession>A0A8T0F8T1</accession>
<organism evidence="2 3">
    <name type="scientific">Argiope bruennichi</name>
    <name type="common">Wasp spider</name>
    <name type="synonym">Aranea bruennichi</name>
    <dbReference type="NCBI Taxonomy" id="94029"/>
    <lineage>
        <taxon>Eukaryota</taxon>
        <taxon>Metazoa</taxon>
        <taxon>Ecdysozoa</taxon>
        <taxon>Arthropoda</taxon>
        <taxon>Chelicerata</taxon>
        <taxon>Arachnida</taxon>
        <taxon>Araneae</taxon>
        <taxon>Araneomorphae</taxon>
        <taxon>Entelegynae</taxon>
        <taxon>Araneoidea</taxon>
        <taxon>Araneidae</taxon>
        <taxon>Argiope</taxon>
    </lineage>
</organism>
<keyword evidence="3" id="KW-1185">Reference proteome</keyword>